<name>A0A517QNL7_9PLAN</name>
<proteinExistence type="predicted"/>
<dbReference type="PANTHER" id="PTHR43737:SF1">
    <property type="entry name" value="DUF1501 DOMAIN-CONTAINING PROTEIN"/>
    <property type="match status" value="1"/>
</dbReference>
<dbReference type="RefSeq" id="WP_145199178.1">
    <property type="nucleotide sequence ID" value="NZ_CP036267.1"/>
</dbReference>
<dbReference type="EMBL" id="CP036267">
    <property type="protein sequence ID" value="QDT33216.1"/>
    <property type="molecule type" value="Genomic_DNA"/>
</dbReference>
<dbReference type="AlphaFoldDB" id="A0A517QNL7"/>
<accession>A0A517QNL7</accession>
<evidence type="ECO:0000313" key="1">
    <source>
        <dbReference type="EMBL" id="QDT33216.1"/>
    </source>
</evidence>
<dbReference type="Pfam" id="PF07394">
    <property type="entry name" value="DUF1501"/>
    <property type="match status" value="1"/>
</dbReference>
<dbReference type="PANTHER" id="PTHR43737">
    <property type="entry name" value="BLL7424 PROTEIN"/>
    <property type="match status" value="1"/>
</dbReference>
<protein>
    <recommendedName>
        <fullName evidence="3">DUF1501 domain-containing protein</fullName>
    </recommendedName>
</protein>
<dbReference type="InterPro" id="IPR010869">
    <property type="entry name" value="DUF1501"/>
</dbReference>
<gene>
    <name evidence="1" type="ORF">Mal48_24690</name>
</gene>
<dbReference type="SUPFAM" id="SSF53649">
    <property type="entry name" value="Alkaline phosphatase-like"/>
    <property type="match status" value="1"/>
</dbReference>
<dbReference type="PROSITE" id="PS51318">
    <property type="entry name" value="TAT"/>
    <property type="match status" value="1"/>
</dbReference>
<organism evidence="1 2">
    <name type="scientific">Thalassoglobus polymorphus</name>
    <dbReference type="NCBI Taxonomy" id="2527994"/>
    <lineage>
        <taxon>Bacteria</taxon>
        <taxon>Pseudomonadati</taxon>
        <taxon>Planctomycetota</taxon>
        <taxon>Planctomycetia</taxon>
        <taxon>Planctomycetales</taxon>
        <taxon>Planctomycetaceae</taxon>
        <taxon>Thalassoglobus</taxon>
    </lineage>
</organism>
<dbReference type="OrthoDB" id="252850at2"/>
<evidence type="ECO:0000313" key="2">
    <source>
        <dbReference type="Proteomes" id="UP000315724"/>
    </source>
</evidence>
<dbReference type="KEGG" id="tpol:Mal48_24690"/>
<dbReference type="InterPro" id="IPR006311">
    <property type="entry name" value="TAT_signal"/>
</dbReference>
<dbReference type="Proteomes" id="UP000315724">
    <property type="component" value="Chromosome"/>
</dbReference>
<sequence length="467" mass="50647">MRETSDGRFENSLSRRAAMQVGAIGAFGLSLEKLLASDAQALNQKSSGQSPKSCIFIHQYGGLSQLDSWDMKPAAPSEIRGPYQSIETATPGFQVCELMPRLAKISEKYAVIRSMTHHMSQHDKANSMLLAGRSKPAEDDPSFGAMVSKLSPSLESIPAHVWLQKYGGGSAPPEHTYLTGGRLGMAYAPMLIGESHTDNPASSDFRVRAFDTGDSVSLKRLEERWQLLQTLQSFPESKSSSAFESLDIYQQQSFDLLHSSDAKSAFDINQEKPSTRDRYGRNPLGQNLLLARRLIESGVRLVNVVAWTGLAAGEKFVSLETWDMHGNANVGIFENGWNGLPFALPRTDIAVAALLEDLSERGLLDSTLVVLIGEFGRTPVISKGAKRVGRDHWPQCYSAMVAGAGIQGGTVYGESDSRAAYVKSSPVTLEDFTATLFKAMNINPASRLSPNGFTIPASDGSPIAELL</sequence>
<reference evidence="1 2" key="1">
    <citation type="submission" date="2019-02" db="EMBL/GenBank/DDBJ databases">
        <title>Deep-cultivation of Planctomycetes and their phenomic and genomic characterization uncovers novel biology.</title>
        <authorList>
            <person name="Wiegand S."/>
            <person name="Jogler M."/>
            <person name="Boedeker C."/>
            <person name="Pinto D."/>
            <person name="Vollmers J."/>
            <person name="Rivas-Marin E."/>
            <person name="Kohn T."/>
            <person name="Peeters S.H."/>
            <person name="Heuer A."/>
            <person name="Rast P."/>
            <person name="Oberbeckmann S."/>
            <person name="Bunk B."/>
            <person name="Jeske O."/>
            <person name="Meyerdierks A."/>
            <person name="Storesund J.E."/>
            <person name="Kallscheuer N."/>
            <person name="Luecker S."/>
            <person name="Lage O.M."/>
            <person name="Pohl T."/>
            <person name="Merkel B.J."/>
            <person name="Hornburger P."/>
            <person name="Mueller R.-W."/>
            <person name="Bruemmer F."/>
            <person name="Labrenz M."/>
            <person name="Spormann A.M."/>
            <person name="Op den Camp H."/>
            <person name="Overmann J."/>
            <person name="Amann R."/>
            <person name="Jetten M.S.M."/>
            <person name="Mascher T."/>
            <person name="Medema M.H."/>
            <person name="Devos D.P."/>
            <person name="Kaster A.-K."/>
            <person name="Ovreas L."/>
            <person name="Rohde M."/>
            <person name="Galperin M.Y."/>
            <person name="Jogler C."/>
        </authorList>
    </citation>
    <scope>NUCLEOTIDE SEQUENCE [LARGE SCALE GENOMIC DNA]</scope>
    <source>
        <strain evidence="1 2">Mal48</strain>
    </source>
</reference>
<dbReference type="InterPro" id="IPR017850">
    <property type="entry name" value="Alkaline_phosphatase_core_sf"/>
</dbReference>
<keyword evidence="2" id="KW-1185">Reference proteome</keyword>
<evidence type="ECO:0008006" key="3">
    <source>
        <dbReference type="Google" id="ProtNLM"/>
    </source>
</evidence>